<comment type="caution">
    <text evidence="2">The sequence shown here is derived from an EMBL/GenBank/DDBJ whole genome shotgun (WGS) entry which is preliminary data.</text>
</comment>
<gene>
    <name evidence="2" type="ORF">DVH24_018689</name>
</gene>
<dbReference type="Proteomes" id="UP000290289">
    <property type="component" value="Chromosome 16"/>
</dbReference>
<feature type="region of interest" description="Disordered" evidence="1">
    <location>
        <begin position="34"/>
        <end position="63"/>
    </location>
</feature>
<accession>A0A498HM23</accession>
<evidence type="ECO:0000313" key="2">
    <source>
        <dbReference type="EMBL" id="RXH71334.1"/>
    </source>
</evidence>
<dbReference type="AlphaFoldDB" id="A0A498HM23"/>
<feature type="compositionally biased region" description="Basic and acidic residues" evidence="1">
    <location>
        <begin position="34"/>
        <end position="52"/>
    </location>
</feature>
<organism evidence="2 3">
    <name type="scientific">Malus domestica</name>
    <name type="common">Apple</name>
    <name type="synonym">Pyrus malus</name>
    <dbReference type="NCBI Taxonomy" id="3750"/>
    <lineage>
        <taxon>Eukaryota</taxon>
        <taxon>Viridiplantae</taxon>
        <taxon>Streptophyta</taxon>
        <taxon>Embryophyta</taxon>
        <taxon>Tracheophyta</taxon>
        <taxon>Spermatophyta</taxon>
        <taxon>Magnoliopsida</taxon>
        <taxon>eudicotyledons</taxon>
        <taxon>Gunneridae</taxon>
        <taxon>Pentapetalae</taxon>
        <taxon>rosids</taxon>
        <taxon>fabids</taxon>
        <taxon>Rosales</taxon>
        <taxon>Rosaceae</taxon>
        <taxon>Amygdaloideae</taxon>
        <taxon>Maleae</taxon>
        <taxon>Malus</taxon>
    </lineage>
</organism>
<evidence type="ECO:0000313" key="3">
    <source>
        <dbReference type="Proteomes" id="UP000290289"/>
    </source>
</evidence>
<protein>
    <submittedName>
        <fullName evidence="2">Uncharacterized protein</fullName>
    </submittedName>
</protein>
<proteinExistence type="predicted"/>
<dbReference type="EMBL" id="RDQH01000342">
    <property type="protein sequence ID" value="RXH71334.1"/>
    <property type="molecule type" value="Genomic_DNA"/>
</dbReference>
<name>A0A498HM23_MALDO</name>
<keyword evidence="3" id="KW-1185">Reference proteome</keyword>
<evidence type="ECO:0000256" key="1">
    <source>
        <dbReference type="SAM" id="MobiDB-lite"/>
    </source>
</evidence>
<reference evidence="2 3" key="1">
    <citation type="submission" date="2018-10" db="EMBL/GenBank/DDBJ databases">
        <title>A high-quality apple genome assembly.</title>
        <authorList>
            <person name="Hu J."/>
        </authorList>
    </citation>
    <scope>NUCLEOTIDE SEQUENCE [LARGE SCALE GENOMIC DNA]</scope>
    <source>
        <strain evidence="3">cv. HFTH1</strain>
        <tissue evidence="2">Young leaf</tissue>
    </source>
</reference>
<sequence>MAIIPNEALPHCPIRLIRSLMYLSQRYRLVCRRNGTERNKTGQDGTERRGSKDALGWKQGGRRRRRRGYNFVFHGCGTSHSRGVRRNENSPKIRLMQ</sequence>
<feature type="region of interest" description="Disordered" evidence="1">
    <location>
        <begin position="78"/>
        <end position="97"/>
    </location>
</feature>